<gene>
    <name evidence="1" type="ORF">VTK73DRAFT_4128</name>
</gene>
<evidence type="ECO:0000313" key="1">
    <source>
        <dbReference type="EMBL" id="KAL1839108.1"/>
    </source>
</evidence>
<organism evidence="1 2">
    <name type="scientific">Phialemonium thermophilum</name>
    <dbReference type="NCBI Taxonomy" id="223376"/>
    <lineage>
        <taxon>Eukaryota</taxon>
        <taxon>Fungi</taxon>
        <taxon>Dikarya</taxon>
        <taxon>Ascomycota</taxon>
        <taxon>Pezizomycotina</taxon>
        <taxon>Sordariomycetes</taxon>
        <taxon>Sordariomycetidae</taxon>
        <taxon>Cephalothecales</taxon>
        <taxon>Cephalothecaceae</taxon>
        <taxon>Phialemonium</taxon>
    </lineage>
</organism>
<proteinExistence type="predicted"/>
<keyword evidence="2" id="KW-1185">Reference proteome</keyword>
<sequence length="135" mass="14814">MEWGCMQALIDFDGWRKWKNFAHADEGLEKQYAAAAAAGRKAGKKKNRQSLTLLASFPYVDGLIVLFCCYSPDTTGLSSTGNTWRVSLRFSISSDREGGRSRSLPAVVAGNNSDLVPCQADLHPSLGRLISDRLF</sequence>
<reference evidence="1 2" key="1">
    <citation type="journal article" date="2024" name="Commun. Biol.">
        <title>Comparative genomic analysis of thermophilic fungi reveals convergent evolutionary adaptations and gene losses.</title>
        <authorList>
            <person name="Steindorff A.S."/>
            <person name="Aguilar-Pontes M.V."/>
            <person name="Robinson A.J."/>
            <person name="Andreopoulos B."/>
            <person name="LaButti K."/>
            <person name="Kuo A."/>
            <person name="Mondo S."/>
            <person name="Riley R."/>
            <person name="Otillar R."/>
            <person name="Haridas S."/>
            <person name="Lipzen A."/>
            <person name="Grimwood J."/>
            <person name="Schmutz J."/>
            <person name="Clum A."/>
            <person name="Reid I.D."/>
            <person name="Moisan M.C."/>
            <person name="Butler G."/>
            <person name="Nguyen T.T.M."/>
            <person name="Dewar K."/>
            <person name="Conant G."/>
            <person name="Drula E."/>
            <person name="Henrissat B."/>
            <person name="Hansel C."/>
            <person name="Singer S."/>
            <person name="Hutchinson M.I."/>
            <person name="de Vries R.P."/>
            <person name="Natvig D.O."/>
            <person name="Powell A.J."/>
            <person name="Tsang A."/>
            <person name="Grigoriev I.V."/>
        </authorList>
    </citation>
    <scope>NUCLEOTIDE SEQUENCE [LARGE SCALE GENOMIC DNA]</scope>
    <source>
        <strain evidence="1 2">ATCC 24622</strain>
    </source>
</reference>
<dbReference type="Proteomes" id="UP001586593">
    <property type="component" value="Unassembled WGS sequence"/>
</dbReference>
<comment type="caution">
    <text evidence="1">The sequence shown here is derived from an EMBL/GenBank/DDBJ whole genome shotgun (WGS) entry which is preliminary data.</text>
</comment>
<evidence type="ECO:0000313" key="2">
    <source>
        <dbReference type="Proteomes" id="UP001586593"/>
    </source>
</evidence>
<accession>A0ABR3VB99</accession>
<name>A0ABR3VB99_9PEZI</name>
<protein>
    <submittedName>
        <fullName evidence="1">Uncharacterized protein</fullName>
    </submittedName>
</protein>
<dbReference type="EMBL" id="JAZHXJ010002383">
    <property type="protein sequence ID" value="KAL1839108.1"/>
    <property type="molecule type" value="Genomic_DNA"/>
</dbReference>